<dbReference type="GO" id="GO:0034993">
    <property type="term" value="C:meiotic nuclear membrane microtubule tethering complex"/>
    <property type="evidence" value="ECO:0007669"/>
    <property type="project" value="TreeGrafter"/>
</dbReference>
<accession>A0A1A6HDT3</accession>
<dbReference type="GO" id="GO:0007097">
    <property type="term" value="P:nuclear migration"/>
    <property type="evidence" value="ECO:0007669"/>
    <property type="project" value="TreeGrafter"/>
</dbReference>
<dbReference type="InterPro" id="IPR052403">
    <property type="entry name" value="LINC-complex_assoc"/>
</dbReference>
<dbReference type="InterPro" id="IPR057933">
    <property type="entry name" value="SYNE3_dom"/>
</dbReference>
<feature type="topological domain" description="Perinuclear space" evidence="8">
    <location>
        <begin position="204"/>
        <end position="232"/>
    </location>
</feature>
<evidence type="ECO:0000256" key="9">
    <source>
        <dbReference type="SAM" id="Phobius"/>
    </source>
</evidence>
<dbReference type="Pfam" id="PF10541">
    <property type="entry name" value="KASH"/>
    <property type="match status" value="1"/>
</dbReference>
<organism evidence="11 12">
    <name type="scientific">Neotoma lepida</name>
    <name type="common">Desert woodrat</name>
    <dbReference type="NCBI Taxonomy" id="56216"/>
    <lineage>
        <taxon>Eukaryota</taxon>
        <taxon>Metazoa</taxon>
        <taxon>Chordata</taxon>
        <taxon>Craniata</taxon>
        <taxon>Vertebrata</taxon>
        <taxon>Euteleostomi</taxon>
        <taxon>Mammalia</taxon>
        <taxon>Eutheria</taxon>
        <taxon>Euarchontoglires</taxon>
        <taxon>Glires</taxon>
        <taxon>Rodentia</taxon>
        <taxon>Myomorpha</taxon>
        <taxon>Muroidea</taxon>
        <taxon>Cricetidae</taxon>
        <taxon>Neotominae</taxon>
        <taxon>Neotoma</taxon>
    </lineage>
</organism>
<evidence type="ECO:0000256" key="6">
    <source>
        <dbReference type="ARBA" id="ARBA00023242"/>
    </source>
</evidence>
<sequence length="232" mass="25979">MMLPFFQELEARIPEGQHLFENLLHLRPARDPSNELEDLRYRWMLYKSKLKDSGQLLVGAGGKGKVIRKCYRISSAPHHYHHIIITTITVSIATIILTTTTILTDITIITAATTITTTILTTTTTTTTIIIIIIIKATLCPAPADCKTCPMDIAAEKSAGHWSSRQQRRWRNPCSLLRKACRVALPLQLLLLLFLLLLFLLPAGEEERSCALANNFARSFALMLRYSGPPPT</sequence>
<dbReference type="EMBL" id="LZPO01034909">
    <property type="protein sequence ID" value="OBS76431.1"/>
    <property type="molecule type" value="Genomic_DNA"/>
</dbReference>
<keyword evidence="6" id="KW-0539">Nucleus</keyword>
<feature type="transmembrane region" description="Helical" evidence="9">
    <location>
        <begin position="183"/>
        <end position="201"/>
    </location>
</feature>
<dbReference type="PROSITE" id="PS51049">
    <property type="entry name" value="KASH"/>
    <property type="match status" value="1"/>
</dbReference>
<evidence type="ECO:0000256" key="4">
    <source>
        <dbReference type="ARBA" id="ARBA00022989"/>
    </source>
</evidence>
<dbReference type="Proteomes" id="UP000092124">
    <property type="component" value="Unassembled WGS sequence"/>
</dbReference>
<name>A0A1A6HDT3_NEOLE</name>
<dbReference type="SMART" id="SM01249">
    <property type="entry name" value="KASH"/>
    <property type="match status" value="1"/>
</dbReference>
<evidence type="ECO:0000256" key="8">
    <source>
        <dbReference type="PROSITE-ProRule" id="PRU00385"/>
    </source>
</evidence>
<dbReference type="GO" id="GO:0005737">
    <property type="term" value="C:cytoplasm"/>
    <property type="evidence" value="ECO:0007669"/>
    <property type="project" value="TreeGrafter"/>
</dbReference>
<feature type="topological domain" description="Cytoplasmic" evidence="8">
    <location>
        <begin position="1"/>
        <end position="182"/>
    </location>
</feature>
<evidence type="ECO:0000256" key="1">
    <source>
        <dbReference type="ARBA" id="ARBA00008619"/>
    </source>
</evidence>
<dbReference type="OrthoDB" id="9838382at2759"/>
<dbReference type="Pfam" id="PF25804">
    <property type="entry name" value="SYNE3"/>
    <property type="match status" value="1"/>
</dbReference>
<keyword evidence="3" id="KW-0677">Repeat</keyword>
<evidence type="ECO:0000313" key="11">
    <source>
        <dbReference type="EMBL" id="OBS76431.1"/>
    </source>
</evidence>
<evidence type="ECO:0000256" key="2">
    <source>
        <dbReference type="ARBA" id="ARBA00022692"/>
    </source>
</evidence>
<feature type="domain" description="KASH" evidence="10">
    <location>
        <begin position="174"/>
        <end position="232"/>
    </location>
</feature>
<proteinExistence type="inferred from homology"/>
<keyword evidence="12" id="KW-1185">Reference proteome</keyword>
<dbReference type="GO" id="GO:0051015">
    <property type="term" value="F:actin filament binding"/>
    <property type="evidence" value="ECO:0007669"/>
    <property type="project" value="TreeGrafter"/>
</dbReference>
<reference evidence="11 12" key="1">
    <citation type="submission" date="2016-06" db="EMBL/GenBank/DDBJ databases">
        <title>The Draft Genome Sequence and Annotation of the Desert Woodrat Neotoma lepida.</title>
        <authorList>
            <person name="Campbell M."/>
            <person name="Oakeson K.F."/>
            <person name="Yandell M."/>
            <person name="Halpert J.R."/>
            <person name="Dearing D."/>
        </authorList>
    </citation>
    <scope>NUCLEOTIDE SEQUENCE [LARGE SCALE GENOMIC DNA]</scope>
    <source>
        <strain evidence="11">417</strain>
        <tissue evidence="11">Liver</tissue>
    </source>
</reference>
<evidence type="ECO:0000259" key="10">
    <source>
        <dbReference type="PROSITE" id="PS51049"/>
    </source>
</evidence>
<keyword evidence="4 9" id="KW-1133">Transmembrane helix</keyword>
<evidence type="ECO:0000256" key="7">
    <source>
        <dbReference type="ARBA" id="ARBA00046312"/>
    </source>
</evidence>
<comment type="caution">
    <text evidence="11">The sequence shown here is derived from an EMBL/GenBank/DDBJ whole genome shotgun (WGS) entry which is preliminary data.</text>
</comment>
<comment type="similarity">
    <text evidence="1">Belongs to the nesprin family.</text>
</comment>
<comment type="subcellular location">
    <subcellularLocation>
        <location evidence="7">Nucleus outer membrane</location>
        <topology evidence="7">Single-pass type IV membrane protein</topology>
    </subcellularLocation>
</comment>
<dbReference type="InterPro" id="IPR012315">
    <property type="entry name" value="KASH"/>
</dbReference>
<keyword evidence="2 8" id="KW-0812">Transmembrane</keyword>
<evidence type="ECO:0000313" key="12">
    <source>
        <dbReference type="Proteomes" id="UP000092124"/>
    </source>
</evidence>
<dbReference type="STRING" id="56216.A0A1A6HDT3"/>
<evidence type="ECO:0000256" key="3">
    <source>
        <dbReference type="ARBA" id="ARBA00022737"/>
    </source>
</evidence>
<protein>
    <recommendedName>
        <fullName evidence="10">KASH domain-containing protein</fullName>
    </recommendedName>
</protein>
<dbReference type="AlphaFoldDB" id="A0A1A6HDT3"/>
<dbReference type="GO" id="GO:0005640">
    <property type="term" value="C:nuclear outer membrane"/>
    <property type="evidence" value="ECO:0007669"/>
    <property type="project" value="UniProtKB-SubCell"/>
</dbReference>
<evidence type="ECO:0000256" key="5">
    <source>
        <dbReference type="ARBA" id="ARBA00023136"/>
    </source>
</evidence>
<dbReference type="PANTHER" id="PTHR47535:SF9">
    <property type="entry name" value="CALPONIN-HOMOLOGY (CH) DOMAIN-CONTAINING PROTEIN"/>
    <property type="match status" value="1"/>
</dbReference>
<gene>
    <name evidence="11" type="ORF">A6R68_17118</name>
</gene>
<dbReference type="PANTHER" id="PTHR47535">
    <property type="entry name" value="MUSCLE-SPECIFIC PROTEIN 300 KDA, ISOFORM G"/>
    <property type="match status" value="1"/>
</dbReference>
<keyword evidence="5 8" id="KW-0472">Membrane</keyword>